<feature type="region of interest" description="Disordered" evidence="1">
    <location>
        <begin position="15"/>
        <end position="48"/>
    </location>
</feature>
<sequence length="68" mass="7200">HPIILLGRRDYSGRLTVNQGSDYHNPGQKGPLPPNSDPKVPLGSTSTGCPKQLCIAGKSQNHGSKLLP</sequence>
<reference evidence="2" key="1">
    <citation type="journal article" date="2019" name="Science">
        <title>Mutation of a bHLH transcription factor allowed almond domestication.</title>
        <authorList>
            <person name="Sanchez-Perez R."/>
            <person name="Pavan S."/>
            <person name="Mazzeo R."/>
            <person name="Moldovan C."/>
            <person name="Aiese Cigliano R."/>
            <person name="Del Cueto J."/>
            <person name="Ricciardi F."/>
            <person name="Lotti C."/>
            <person name="Ricciardi L."/>
            <person name="Dicenta F."/>
            <person name="Lopez-Marques R.L."/>
            <person name="Lindberg Moller B."/>
        </authorList>
    </citation>
    <scope>NUCLEOTIDE SEQUENCE</scope>
</reference>
<dbReference type="AlphaFoldDB" id="A0A4Y1QYA5"/>
<protein>
    <submittedName>
        <fullName evidence="2">DNAse I-like superfamily protein</fullName>
    </submittedName>
</protein>
<gene>
    <name evidence="2" type="ORF">Prudu_005675</name>
</gene>
<accession>A0A4Y1QYA5</accession>
<evidence type="ECO:0000256" key="1">
    <source>
        <dbReference type="SAM" id="MobiDB-lite"/>
    </source>
</evidence>
<name>A0A4Y1QYA5_PRUDU</name>
<proteinExistence type="predicted"/>
<feature type="non-terminal residue" evidence="2">
    <location>
        <position position="1"/>
    </location>
</feature>
<organism evidence="2">
    <name type="scientific">Prunus dulcis</name>
    <name type="common">Almond</name>
    <name type="synonym">Amygdalus dulcis</name>
    <dbReference type="NCBI Taxonomy" id="3755"/>
    <lineage>
        <taxon>Eukaryota</taxon>
        <taxon>Viridiplantae</taxon>
        <taxon>Streptophyta</taxon>
        <taxon>Embryophyta</taxon>
        <taxon>Tracheophyta</taxon>
        <taxon>Spermatophyta</taxon>
        <taxon>Magnoliopsida</taxon>
        <taxon>eudicotyledons</taxon>
        <taxon>Gunneridae</taxon>
        <taxon>Pentapetalae</taxon>
        <taxon>rosids</taxon>
        <taxon>fabids</taxon>
        <taxon>Rosales</taxon>
        <taxon>Rosaceae</taxon>
        <taxon>Amygdaloideae</taxon>
        <taxon>Amygdaleae</taxon>
        <taxon>Prunus</taxon>
    </lineage>
</organism>
<evidence type="ECO:0000313" key="2">
    <source>
        <dbReference type="EMBL" id="BBG96767.1"/>
    </source>
</evidence>
<dbReference type="EMBL" id="AP019298">
    <property type="protein sequence ID" value="BBG96767.1"/>
    <property type="molecule type" value="Genomic_DNA"/>
</dbReference>